<evidence type="ECO:0000313" key="2">
    <source>
        <dbReference type="EMBL" id="ELZ15134.1"/>
    </source>
</evidence>
<evidence type="ECO:0000256" key="1">
    <source>
        <dbReference type="SAM" id="MobiDB-lite"/>
    </source>
</evidence>
<feature type="region of interest" description="Disordered" evidence="1">
    <location>
        <begin position="106"/>
        <end position="126"/>
    </location>
</feature>
<dbReference type="EMBL" id="AOIS01000058">
    <property type="protein sequence ID" value="ELZ15134.1"/>
    <property type="molecule type" value="Genomic_DNA"/>
</dbReference>
<organism evidence="2 3">
    <name type="scientific">Haloterrigena salina JCM 13891</name>
    <dbReference type="NCBI Taxonomy" id="1227488"/>
    <lineage>
        <taxon>Archaea</taxon>
        <taxon>Methanobacteriati</taxon>
        <taxon>Methanobacteriota</taxon>
        <taxon>Stenosarchaea group</taxon>
        <taxon>Halobacteria</taxon>
        <taxon>Halobacteriales</taxon>
        <taxon>Natrialbaceae</taxon>
        <taxon>Haloterrigena</taxon>
    </lineage>
</organism>
<dbReference type="Proteomes" id="UP000011657">
    <property type="component" value="Unassembled WGS sequence"/>
</dbReference>
<dbReference type="AlphaFoldDB" id="M0BZN3"/>
<gene>
    <name evidence="2" type="ORF">C477_18140</name>
</gene>
<reference evidence="2 3" key="1">
    <citation type="journal article" date="2014" name="PLoS Genet.">
        <title>Phylogenetically driven sequencing of extremely halophilic archaea reveals strategies for static and dynamic osmo-response.</title>
        <authorList>
            <person name="Becker E.A."/>
            <person name="Seitzer P.M."/>
            <person name="Tritt A."/>
            <person name="Larsen D."/>
            <person name="Krusor M."/>
            <person name="Yao A.I."/>
            <person name="Wu D."/>
            <person name="Madern D."/>
            <person name="Eisen J.A."/>
            <person name="Darling A.E."/>
            <person name="Facciotti M.T."/>
        </authorList>
    </citation>
    <scope>NUCLEOTIDE SEQUENCE [LARGE SCALE GENOMIC DNA]</scope>
    <source>
        <strain evidence="2 3">JCM 13891</strain>
    </source>
</reference>
<evidence type="ECO:0000313" key="3">
    <source>
        <dbReference type="Proteomes" id="UP000011657"/>
    </source>
</evidence>
<keyword evidence="3" id="KW-1185">Reference proteome</keyword>
<proteinExistence type="predicted"/>
<sequence>MLWSGLEDGESRRARITVDKDGAQRFETRHEFEGESRFSLVDDWMGDAVPYSVTLEMVGPEAARTYGSDVERTYSSSDVGERYDCWHLRGEIHSSSTLLASAVGGKDCEPLTFDDQPRPSNESGTD</sequence>
<comment type="caution">
    <text evidence="2">The sequence shown here is derived from an EMBL/GenBank/DDBJ whole genome shotgun (WGS) entry which is preliminary data.</text>
</comment>
<name>M0BZN3_9EURY</name>
<protein>
    <submittedName>
        <fullName evidence="2">Uncharacterized protein</fullName>
    </submittedName>
</protein>
<accession>M0BZN3</accession>